<feature type="transmembrane region" description="Helical" evidence="1">
    <location>
        <begin position="180"/>
        <end position="198"/>
    </location>
</feature>
<comment type="caution">
    <text evidence="2">The sequence shown here is derived from an EMBL/GenBank/DDBJ whole genome shotgun (WGS) entry which is preliminary data.</text>
</comment>
<dbReference type="AlphaFoldDB" id="A0A645CQ08"/>
<sequence>MEGVHVMKIHKIIISSIITLILLFSLSIPSFAASGINANEQRIINKVQEGLLINGSIYYPLKGYTQDVINYFNRSNVNVTKKEADNAITSIEDAYSLKNNKECTDILGKQSKFDLNDLPYKYKKQILDDGIAACASVGLVLTYNKSTGNVVIHDKTGKCIFDYRPVIIKQTGSVDMTSTYIGLGALTVVVAAGVVLSVKFKLLRFREEN</sequence>
<keyword evidence="1" id="KW-0472">Membrane</keyword>
<gene>
    <name evidence="2" type="ORF">SDC9_126004</name>
</gene>
<accession>A0A645CQ08</accession>
<proteinExistence type="predicted"/>
<evidence type="ECO:0000313" key="2">
    <source>
        <dbReference type="EMBL" id="MPM78989.1"/>
    </source>
</evidence>
<dbReference type="EMBL" id="VSSQ01029032">
    <property type="protein sequence ID" value="MPM78989.1"/>
    <property type="molecule type" value="Genomic_DNA"/>
</dbReference>
<reference evidence="2" key="1">
    <citation type="submission" date="2019-08" db="EMBL/GenBank/DDBJ databases">
        <authorList>
            <person name="Kucharzyk K."/>
            <person name="Murdoch R.W."/>
            <person name="Higgins S."/>
            <person name="Loffler F."/>
        </authorList>
    </citation>
    <scope>NUCLEOTIDE SEQUENCE</scope>
</reference>
<keyword evidence="1" id="KW-0812">Transmembrane</keyword>
<protein>
    <submittedName>
        <fullName evidence="2">Uncharacterized protein</fullName>
    </submittedName>
</protein>
<evidence type="ECO:0000256" key="1">
    <source>
        <dbReference type="SAM" id="Phobius"/>
    </source>
</evidence>
<keyword evidence="1" id="KW-1133">Transmembrane helix</keyword>
<organism evidence="2">
    <name type="scientific">bioreactor metagenome</name>
    <dbReference type="NCBI Taxonomy" id="1076179"/>
    <lineage>
        <taxon>unclassified sequences</taxon>
        <taxon>metagenomes</taxon>
        <taxon>ecological metagenomes</taxon>
    </lineage>
</organism>
<name>A0A645CQ08_9ZZZZ</name>